<dbReference type="EMBL" id="LXQA010118170">
    <property type="protein sequence ID" value="MCI20115.1"/>
    <property type="molecule type" value="Genomic_DNA"/>
</dbReference>
<keyword evidence="1" id="KW-0378">Hydrolase</keyword>
<evidence type="ECO:0000313" key="2">
    <source>
        <dbReference type="Proteomes" id="UP000265520"/>
    </source>
</evidence>
<dbReference type="Proteomes" id="UP000265520">
    <property type="component" value="Unassembled WGS sequence"/>
</dbReference>
<dbReference type="GO" id="GO:0004519">
    <property type="term" value="F:endonuclease activity"/>
    <property type="evidence" value="ECO:0007669"/>
    <property type="project" value="UniProtKB-KW"/>
</dbReference>
<evidence type="ECO:0000313" key="1">
    <source>
        <dbReference type="EMBL" id="MCI20115.1"/>
    </source>
</evidence>
<comment type="caution">
    <text evidence="1">The sequence shown here is derived from an EMBL/GenBank/DDBJ whole genome shotgun (WGS) entry which is preliminary data.</text>
</comment>
<dbReference type="GO" id="GO:0004527">
    <property type="term" value="F:exonuclease activity"/>
    <property type="evidence" value="ECO:0007669"/>
    <property type="project" value="UniProtKB-KW"/>
</dbReference>
<name>A0A392QA29_9FABA</name>
<accession>A0A392QA29</accession>
<dbReference type="AlphaFoldDB" id="A0A392QA29"/>
<keyword evidence="1" id="KW-0269">Exonuclease</keyword>
<feature type="non-terminal residue" evidence="1">
    <location>
        <position position="143"/>
    </location>
</feature>
<proteinExistence type="predicted"/>
<keyword evidence="2" id="KW-1185">Reference proteome</keyword>
<keyword evidence="1" id="KW-0540">Nuclease</keyword>
<protein>
    <submittedName>
        <fullName evidence="1">Endonuclease/exonuclease/phosphatase family protein</fullName>
    </submittedName>
</protein>
<sequence length="143" mass="16460">MAQLMGLSDHCPLLLLVDEENWGPRPVRMLKCWHDIPGFKQFVIDKWRSLQIDGNIPGRIDNLKARLSVLYGRGEEEVLNDDEVAELRGITSDIHSLSCVNTSICWQQSRLLWLREGDVNSKYFHSVLSSRRRQNALSVIMVN</sequence>
<keyword evidence="1" id="KW-0255">Endonuclease</keyword>
<reference evidence="1 2" key="1">
    <citation type="journal article" date="2018" name="Front. Plant Sci.">
        <title>Red Clover (Trifolium pratense) and Zigzag Clover (T. medium) - A Picture of Genomic Similarities and Differences.</title>
        <authorList>
            <person name="Dluhosova J."/>
            <person name="Istvanek J."/>
            <person name="Nedelnik J."/>
            <person name="Repkova J."/>
        </authorList>
    </citation>
    <scope>NUCLEOTIDE SEQUENCE [LARGE SCALE GENOMIC DNA]</scope>
    <source>
        <strain evidence="2">cv. 10/8</strain>
        <tissue evidence="1">Leaf</tissue>
    </source>
</reference>
<organism evidence="1 2">
    <name type="scientific">Trifolium medium</name>
    <dbReference type="NCBI Taxonomy" id="97028"/>
    <lineage>
        <taxon>Eukaryota</taxon>
        <taxon>Viridiplantae</taxon>
        <taxon>Streptophyta</taxon>
        <taxon>Embryophyta</taxon>
        <taxon>Tracheophyta</taxon>
        <taxon>Spermatophyta</taxon>
        <taxon>Magnoliopsida</taxon>
        <taxon>eudicotyledons</taxon>
        <taxon>Gunneridae</taxon>
        <taxon>Pentapetalae</taxon>
        <taxon>rosids</taxon>
        <taxon>fabids</taxon>
        <taxon>Fabales</taxon>
        <taxon>Fabaceae</taxon>
        <taxon>Papilionoideae</taxon>
        <taxon>50 kb inversion clade</taxon>
        <taxon>NPAAA clade</taxon>
        <taxon>Hologalegina</taxon>
        <taxon>IRL clade</taxon>
        <taxon>Trifolieae</taxon>
        <taxon>Trifolium</taxon>
    </lineage>
</organism>